<feature type="compositionally biased region" description="Polar residues" evidence="2">
    <location>
        <begin position="311"/>
        <end position="340"/>
    </location>
</feature>
<feature type="DNA-binding region" description="HMG box" evidence="1">
    <location>
        <begin position="440"/>
        <end position="506"/>
    </location>
</feature>
<dbReference type="SUPFAM" id="SSF47095">
    <property type="entry name" value="HMG-box"/>
    <property type="match status" value="1"/>
</dbReference>
<dbReference type="InterPro" id="IPR001660">
    <property type="entry name" value="SAM"/>
</dbReference>
<dbReference type="InterPro" id="IPR013761">
    <property type="entry name" value="SAM/pointed_sf"/>
</dbReference>
<organism evidence="4 5">
    <name type="scientific">Coemansia umbellata</name>
    <dbReference type="NCBI Taxonomy" id="1424467"/>
    <lineage>
        <taxon>Eukaryota</taxon>
        <taxon>Fungi</taxon>
        <taxon>Fungi incertae sedis</taxon>
        <taxon>Zoopagomycota</taxon>
        <taxon>Kickxellomycotina</taxon>
        <taxon>Kickxellomycetes</taxon>
        <taxon>Kickxellales</taxon>
        <taxon>Kickxellaceae</taxon>
        <taxon>Coemansia</taxon>
    </lineage>
</organism>
<sequence>MDSQKEEVYEFLKRIDMLQYHDAFCREGFECIESIADIQESDFEVLGVKRGHRRFIQRRALEIINPVRYSRDLPPITSPIPAAQQVHQTSLEHHGPSLSLEETEPLTAYLHRPHPQHLIIQKGPYNSPGEQRLQQLQPQPQHVSPGPAQQYSPVYPSYLRNYSPHHRHQHQAPTMSVEQPQRNISQQQSIHPTSPFSPRQTIPFPMPAAEATVGQPPSMHTDSPAPGASTSSARPQPKPLQPPAQHKQQQQSSDQPSLPVASPTKPARRSIHGVTKVPHVTTYVSPEQMAFTQQHHSHPHSRQQQPQSTSYSHQPTSASTDASSPRRQHTSPTSPFSGPYQQQQQQHSIPSIANVIRIPSMRQRTRGQSMASNTSAGTTAQAAASSNRRRSSRADPRSPYSRPTAIPQSPHSPPSPQSPTSPQSPRRTYRRHPKKDPNAPEKWRSAYQLFRDDVNRELHGQDIPFSEMSKIHSKRWAELSPEMSEMYYQRSKSDKEEYLRKMAVYEQTLEYKQYEEYLEKFFKQDSTVNRVGRPKGTRSSSSKGKGTSVGPSTMHARSQSTGRSSGSKQRDESMSPQSSPVLQLSKDPTPQ</sequence>
<keyword evidence="1" id="KW-0238">DNA-binding</keyword>
<feature type="region of interest" description="Disordered" evidence="2">
    <location>
        <begin position="119"/>
        <end position="277"/>
    </location>
</feature>
<dbReference type="Gene3D" id="1.10.30.10">
    <property type="entry name" value="High mobility group box domain"/>
    <property type="match status" value="1"/>
</dbReference>
<protein>
    <recommendedName>
        <fullName evidence="3">HMG box domain-containing protein</fullName>
    </recommendedName>
</protein>
<evidence type="ECO:0000256" key="2">
    <source>
        <dbReference type="SAM" id="MobiDB-lite"/>
    </source>
</evidence>
<dbReference type="PROSITE" id="PS50118">
    <property type="entry name" value="HMG_BOX_2"/>
    <property type="match status" value="1"/>
</dbReference>
<feature type="compositionally biased region" description="Low complexity" evidence="2">
    <location>
        <begin position="243"/>
        <end position="259"/>
    </location>
</feature>
<reference evidence="4" key="1">
    <citation type="submission" date="2022-07" db="EMBL/GenBank/DDBJ databases">
        <title>Phylogenomic reconstructions and comparative analyses of Kickxellomycotina fungi.</title>
        <authorList>
            <person name="Reynolds N.K."/>
            <person name="Stajich J.E."/>
            <person name="Barry K."/>
            <person name="Grigoriev I.V."/>
            <person name="Crous P."/>
            <person name="Smith M.E."/>
        </authorList>
    </citation>
    <scope>NUCLEOTIDE SEQUENCE</scope>
    <source>
        <strain evidence="4">BCRC 34882</strain>
    </source>
</reference>
<feature type="compositionally biased region" description="Low complexity" evidence="2">
    <location>
        <begin position="397"/>
        <end position="409"/>
    </location>
</feature>
<feature type="compositionally biased region" description="Low complexity" evidence="2">
    <location>
        <begin position="131"/>
        <end position="141"/>
    </location>
</feature>
<comment type="caution">
    <text evidence="4">The sequence shown here is derived from an EMBL/GenBank/DDBJ whole genome shotgun (WGS) entry which is preliminary data.</text>
</comment>
<dbReference type="InterPro" id="IPR009071">
    <property type="entry name" value="HMG_box_dom"/>
</dbReference>
<dbReference type="InterPro" id="IPR036910">
    <property type="entry name" value="HMG_box_dom_sf"/>
</dbReference>
<dbReference type="SMART" id="SM00398">
    <property type="entry name" value="HMG"/>
    <property type="match status" value="1"/>
</dbReference>
<accession>A0ABQ8PR10</accession>
<evidence type="ECO:0000259" key="3">
    <source>
        <dbReference type="PROSITE" id="PS50118"/>
    </source>
</evidence>
<name>A0ABQ8PR10_9FUNG</name>
<evidence type="ECO:0000256" key="1">
    <source>
        <dbReference type="PROSITE-ProRule" id="PRU00267"/>
    </source>
</evidence>
<keyword evidence="1" id="KW-0539">Nucleus</keyword>
<dbReference type="Proteomes" id="UP001151295">
    <property type="component" value="Unassembled WGS sequence"/>
</dbReference>
<feature type="domain" description="HMG box" evidence="3">
    <location>
        <begin position="440"/>
        <end position="506"/>
    </location>
</feature>
<evidence type="ECO:0000313" key="5">
    <source>
        <dbReference type="Proteomes" id="UP001151295"/>
    </source>
</evidence>
<feature type="compositionally biased region" description="Low complexity" evidence="2">
    <location>
        <begin position="537"/>
        <end position="553"/>
    </location>
</feature>
<dbReference type="Pfam" id="PF00536">
    <property type="entry name" value="SAM_1"/>
    <property type="match status" value="1"/>
</dbReference>
<dbReference type="EMBL" id="JANBQD010000016">
    <property type="protein sequence ID" value="KAJ1993845.1"/>
    <property type="molecule type" value="Genomic_DNA"/>
</dbReference>
<feature type="region of interest" description="Disordered" evidence="2">
    <location>
        <begin position="290"/>
        <end position="348"/>
    </location>
</feature>
<feature type="compositionally biased region" description="Polar residues" evidence="2">
    <location>
        <begin position="555"/>
        <end position="567"/>
    </location>
</feature>
<feature type="compositionally biased region" description="Pro residues" evidence="2">
    <location>
        <begin position="410"/>
        <end position="419"/>
    </location>
</feature>
<dbReference type="Pfam" id="PF09011">
    <property type="entry name" value="HMG_box_2"/>
    <property type="match status" value="1"/>
</dbReference>
<proteinExistence type="predicted"/>
<dbReference type="SUPFAM" id="SSF47769">
    <property type="entry name" value="SAM/Pointed domain"/>
    <property type="match status" value="1"/>
</dbReference>
<feature type="compositionally biased region" description="Polar residues" evidence="2">
    <location>
        <begin position="171"/>
        <end position="200"/>
    </location>
</feature>
<keyword evidence="5" id="KW-1185">Reference proteome</keyword>
<evidence type="ECO:0000313" key="4">
    <source>
        <dbReference type="EMBL" id="KAJ1993845.1"/>
    </source>
</evidence>
<feature type="compositionally biased region" description="Polar residues" evidence="2">
    <location>
        <begin position="574"/>
        <end position="591"/>
    </location>
</feature>
<gene>
    <name evidence="4" type="ORF">EDC05_002006</name>
</gene>
<dbReference type="Gene3D" id="1.10.150.50">
    <property type="entry name" value="Transcription Factor, Ets-1"/>
    <property type="match status" value="1"/>
</dbReference>
<feature type="region of interest" description="Disordered" evidence="2">
    <location>
        <begin position="362"/>
        <end position="442"/>
    </location>
</feature>
<feature type="region of interest" description="Disordered" evidence="2">
    <location>
        <begin position="523"/>
        <end position="591"/>
    </location>
</feature>
<feature type="compositionally biased region" description="Low complexity" evidence="2">
    <location>
        <begin position="371"/>
        <end position="386"/>
    </location>
</feature>